<name>A0ABY3PS07_9CYAN</name>
<dbReference type="PANTHER" id="PTHR30469">
    <property type="entry name" value="MULTIDRUG RESISTANCE PROTEIN MDTA"/>
    <property type="match status" value="1"/>
</dbReference>
<dbReference type="NCBIfam" id="TIGR01730">
    <property type="entry name" value="RND_mfp"/>
    <property type="match status" value="1"/>
</dbReference>
<keyword evidence="8" id="KW-1185">Reference proteome</keyword>
<feature type="domain" description="Multidrug resistance protein MdtA-like barrel-sandwich hybrid" evidence="4">
    <location>
        <begin position="64"/>
        <end position="244"/>
    </location>
</feature>
<keyword evidence="3" id="KW-0175">Coiled coil</keyword>
<evidence type="ECO:0000259" key="6">
    <source>
        <dbReference type="Pfam" id="PF25975"/>
    </source>
</evidence>
<dbReference type="InterPro" id="IPR058625">
    <property type="entry name" value="MdtA-like_BSH"/>
</dbReference>
<accession>A0ABY3PS07</accession>
<dbReference type="SUPFAM" id="SSF111369">
    <property type="entry name" value="HlyD-like secretion proteins"/>
    <property type="match status" value="2"/>
</dbReference>
<dbReference type="InterPro" id="IPR058626">
    <property type="entry name" value="MdtA-like_b-barrel"/>
</dbReference>
<evidence type="ECO:0000313" key="7">
    <source>
        <dbReference type="EMBL" id="UFP96299.1"/>
    </source>
</evidence>
<gene>
    <name evidence="7" type="ORF">ISF26_08860</name>
</gene>
<dbReference type="EMBL" id="CP063845">
    <property type="protein sequence ID" value="UFP96299.1"/>
    <property type="molecule type" value="Genomic_DNA"/>
</dbReference>
<feature type="domain" description="CzcB-like C-terminal circularly permuted SH3-like" evidence="6">
    <location>
        <begin position="332"/>
        <end position="393"/>
    </location>
</feature>
<feature type="coiled-coil region" evidence="3">
    <location>
        <begin position="105"/>
        <end position="132"/>
    </location>
</feature>
<evidence type="ECO:0000313" key="8">
    <source>
        <dbReference type="Proteomes" id="UP001054846"/>
    </source>
</evidence>
<evidence type="ECO:0000259" key="4">
    <source>
        <dbReference type="Pfam" id="PF25917"/>
    </source>
</evidence>
<dbReference type="Proteomes" id="UP001054846">
    <property type="component" value="Chromosome"/>
</dbReference>
<protein>
    <submittedName>
        <fullName evidence="7">Efflux RND transporter periplasmic adaptor subunit</fullName>
    </submittedName>
</protein>
<dbReference type="Gene3D" id="2.40.420.20">
    <property type="match status" value="1"/>
</dbReference>
<comment type="subcellular location">
    <subcellularLocation>
        <location evidence="1">Cell membrane</location>
    </subcellularLocation>
</comment>
<organism evidence="7 8">
    <name type="scientific">Gloeobacter morelensis MG652769</name>
    <dbReference type="NCBI Taxonomy" id="2781736"/>
    <lineage>
        <taxon>Bacteria</taxon>
        <taxon>Bacillati</taxon>
        <taxon>Cyanobacteriota</taxon>
        <taxon>Cyanophyceae</taxon>
        <taxon>Gloeobacterales</taxon>
        <taxon>Gloeobacteraceae</taxon>
        <taxon>Gloeobacter</taxon>
        <taxon>Gloeobacter morelensis</taxon>
    </lineage>
</organism>
<dbReference type="RefSeq" id="WP_230843544.1">
    <property type="nucleotide sequence ID" value="NZ_CP063845.1"/>
</dbReference>
<evidence type="ECO:0000256" key="3">
    <source>
        <dbReference type="SAM" id="Coils"/>
    </source>
</evidence>
<dbReference type="Pfam" id="PF25917">
    <property type="entry name" value="BSH_RND"/>
    <property type="match status" value="1"/>
</dbReference>
<evidence type="ECO:0000256" key="2">
    <source>
        <dbReference type="ARBA" id="ARBA00009477"/>
    </source>
</evidence>
<dbReference type="PROSITE" id="PS51257">
    <property type="entry name" value="PROKAR_LIPOPROTEIN"/>
    <property type="match status" value="1"/>
</dbReference>
<evidence type="ECO:0000256" key="1">
    <source>
        <dbReference type="ARBA" id="ARBA00004236"/>
    </source>
</evidence>
<dbReference type="Gene3D" id="2.40.50.100">
    <property type="match status" value="1"/>
</dbReference>
<evidence type="ECO:0000259" key="5">
    <source>
        <dbReference type="Pfam" id="PF25944"/>
    </source>
</evidence>
<proteinExistence type="inferred from homology"/>
<feature type="coiled-coil region" evidence="3">
    <location>
        <begin position="171"/>
        <end position="212"/>
    </location>
</feature>
<comment type="similarity">
    <text evidence="2">Belongs to the membrane fusion protein (MFP) (TC 8.A.1) family.</text>
</comment>
<dbReference type="InterPro" id="IPR058649">
    <property type="entry name" value="CzcB_C"/>
</dbReference>
<dbReference type="InterPro" id="IPR006143">
    <property type="entry name" value="RND_pump_MFP"/>
</dbReference>
<dbReference type="Pfam" id="PF25975">
    <property type="entry name" value="CzcB_C"/>
    <property type="match status" value="1"/>
</dbReference>
<dbReference type="PANTHER" id="PTHR30469:SF39">
    <property type="entry name" value="SLL0180 PROTEIN"/>
    <property type="match status" value="1"/>
</dbReference>
<reference evidence="7 8" key="1">
    <citation type="journal article" date="2021" name="Genome Biol. Evol.">
        <title>Complete Genome Sequencing of a Novel Gloeobacter Species from a Waterfall Cave in Mexico.</title>
        <authorList>
            <person name="Saw J.H."/>
            <person name="Cardona T."/>
            <person name="Montejano G."/>
        </authorList>
    </citation>
    <scope>NUCLEOTIDE SEQUENCE [LARGE SCALE GENOMIC DNA]</scope>
    <source>
        <strain evidence="7">MG652769</strain>
    </source>
</reference>
<dbReference type="Gene3D" id="2.40.30.170">
    <property type="match status" value="1"/>
</dbReference>
<sequence length="406" mass="43292">MKHTGLQFATGVLLIATLGGCGGGGESQAQQGPPPQGVPVQVATVSTATVVDSTNYVATLISRRSVSMQPRVAGQVANIYVRAGAAVAAGTPLVQIDAREQQANVSSFEAAQRAARAELDSAEQTLRSNQADRQSRLSNLRFQKRQFDSYTQLGTEGAVSQITVDQYRDSYETAKANVDAIDSQIKAQQAQVARARSGLKQAEASLRQQQVQAQFYAIQAPFAGAVGDIPVKVGDYVGTDTRLLTVTENRPLEVNVAIPQERAVQLRKGMSIELLDNQGKVVGNGRIFFIAPNIDTGNQAVLVKALYDNPQGQLRADQTVQSRVIWNKQPGVLVPATAISRVAGQNFVFVAQAPEAGKLVARQRPVVLGDIQGNDYQVKSGLKANERIVVSGTLKLIDGAPIVAQP</sequence>
<dbReference type="Gene3D" id="1.10.287.470">
    <property type="entry name" value="Helix hairpin bin"/>
    <property type="match status" value="1"/>
</dbReference>
<dbReference type="Pfam" id="PF25944">
    <property type="entry name" value="Beta-barrel_RND"/>
    <property type="match status" value="1"/>
</dbReference>
<feature type="domain" description="Multidrug resistance protein MdtA-like beta-barrel" evidence="5">
    <location>
        <begin position="269"/>
        <end position="324"/>
    </location>
</feature>